<organism evidence="2 3">
    <name type="scientific">Oryzias javanicus</name>
    <name type="common">Javanese ricefish</name>
    <name type="synonym">Aplocheilus javanicus</name>
    <dbReference type="NCBI Taxonomy" id="123683"/>
    <lineage>
        <taxon>Eukaryota</taxon>
        <taxon>Metazoa</taxon>
        <taxon>Chordata</taxon>
        <taxon>Craniata</taxon>
        <taxon>Vertebrata</taxon>
        <taxon>Euteleostomi</taxon>
        <taxon>Actinopterygii</taxon>
        <taxon>Neopterygii</taxon>
        <taxon>Teleostei</taxon>
        <taxon>Neoteleostei</taxon>
        <taxon>Acanthomorphata</taxon>
        <taxon>Ovalentaria</taxon>
        <taxon>Atherinomorphae</taxon>
        <taxon>Beloniformes</taxon>
        <taxon>Adrianichthyidae</taxon>
        <taxon>Oryziinae</taxon>
        <taxon>Oryzias</taxon>
    </lineage>
</organism>
<feature type="region of interest" description="Disordered" evidence="1">
    <location>
        <begin position="354"/>
        <end position="401"/>
    </location>
</feature>
<sequence>MAAGLMKRYRDAGEAPPKLMYVDRDCCSRHGQSMVKNLFSEWEELEVRLDIWHFMRRFAAGVTTEAHPLYGVFMARLSACIFEWDPEDVAALRRAKEAELATKKSGHVSKKTVSAQISRRELALHCRRRTRGVERTARLIGELIQKFDSADGKDTLGVPLLDHDRIQQIWKEQQSHLLCIQDPENFPLYLKTGSLKKGGVELCCYRCARGSTSLESFHLHLNRFIPGTSASDAHFQAYLLEGLMRWNDDRMEDAVKGNSSIRLFGSAMREAVDQLSQAVLGRPWDEHYRPPGAYTGEFLGIEYLYSQTGKTLTPMLQTPEEEDRLVESVSDKDLQDEGFEEDTVEDITVPVLCDPHHDAVTSPSSSAPPLLSASPDASSGQHLSSVPVSPSHTESSPCSEAEAAVVGPDGLLAGTKFRIWLLTLLDFVKLLISQSHK</sequence>
<feature type="compositionally biased region" description="Basic and acidic residues" evidence="1">
    <location>
        <begin position="325"/>
        <end position="335"/>
    </location>
</feature>
<name>A0A3S2N7I8_ORYJA</name>
<feature type="compositionally biased region" description="Low complexity" evidence="1">
    <location>
        <begin position="362"/>
        <end position="379"/>
    </location>
</feature>
<protein>
    <submittedName>
        <fullName evidence="2">Uncharacterized protein</fullName>
    </submittedName>
</protein>
<dbReference type="Proteomes" id="UP000283210">
    <property type="component" value="Chromosome 1"/>
</dbReference>
<dbReference type="AlphaFoldDB" id="A0A3S2N7I8"/>
<evidence type="ECO:0000313" key="3">
    <source>
        <dbReference type="Proteomes" id="UP000283210"/>
    </source>
</evidence>
<dbReference type="PANTHER" id="PTHR47773">
    <property type="entry name" value="SI:DKEY-9I5.2-RELATED"/>
    <property type="match status" value="1"/>
</dbReference>
<evidence type="ECO:0000256" key="1">
    <source>
        <dbReference type="SAM" id="MobiDB-lite"/>
    </source>
</evidence>
<feature type="compositionally biased region" description="Polar residues" evidence="1">
    <location>
        <begin position="380"/>
        <end position="398"/>
    </location>
</feature>
<dbReference type="EMBL" id="CM012437">
    <property type="protein sequence ID" value="RVE75963.1"/>
    <property type="molecule type" value="Genomic_DNA"/>
</dbReference>
<dbReference type="PANTHER" id="PTHR47773:SF1">
    <property type="entry name" value="C2H2-TYPE DOMAIN-CONTAINING PROTEIN"/>
    <property type="match status" value="1"/>
</dbReference>
<gene>
    <name evidence="2" type="ORF">OJAV_G00003960</name>
</gene>
<proteinExistence type="predicted"/>
<reference evidence="2 3" key="2">
    <citation type="submission" date="2019-01" db="EMBL/GenBank/DDBJ databases">
        <title>A chromosome length genome reference of the Java medaka (oryzias javanicus).</title>
        <authorList>
            <person name="Herpin A."/>
            <person name="Takehana Y."/>
            <person name="Naruse K."/>
            <person name="Ansai S."/>
            <person name="Kawaguchi M."/>
        </authorList>
    </citation>
    <scope>NUCLEOTIDE SEQUENCE [LARGE SCALE GENOMIC DNA]</scope>
    <source>
        <strain evidence="2">RS831</strain>
        <tissue evidence="2">Whole body</tissue>
    </source>
</reference>
<evidence type="ECO:0000313" key="2">
    <source>
        <dbReference type="EMBL" id="RVE75963.1"/>
    </source>
</evidence>
<keyword evidence="3" id="KW-1185">Reference proteome</keyword>
<reference evidence="2 3" key="1">
    <citation type="submission" date="2018-11" db="EMBL/GenBank/DDBJ databases">
        <authorList>
            <person name="Lopez-Roques C."/>
            <person name="Donnadieu C."/>
            <person name="Bouchez O."/>
            <person name="Klopp C."/>
            <person name="Cabau C."/>
            <person name="Zahm M."/>
        </authorList>
    </citation>
    <scope>NUCLEOTIDE SEQUENCE [LARGE SCALE GENOMIC DNA]</scope>
    <source>
        <strain evidence="2">RS831</strain>
        <tissue evidence="2">Whole body</tissue>
    </source>
</reference>
<accession>A0A3S2N7I8</accession>
<dbReference type="OrthoDB" id="8942218at2759"/>
<feature type="region of interest" description="Disordered" evidence="1">
    <location>
        <begin position="320"/>
        <end position="341"/>
    </location>
</feature>